<evidence type="ECO:0000259" key="1">
    <source>
        <dbReference type="Pfam" id="PF00850"/>
    </source>
</evidence>
<dbReference type="InterPro" id="IPR023801">
    <property type="entry name" value="His_deacetylse_dom"/>
</dbReference>
<name>A0A7D9M4L0_PARCT</name>
<dbReference type="GO" id="GO:0040029">
    <property type="term" value="P:epigenetic regulation of gene expression"/>
    <property type="evidence" value="ECO:0007669"/>
    <property type="project" value="TreeGrafter"/>
</dbReference>
<dbReference type="InterPro" id="IPR000286">
    <property type="entry name" value="HDACs"/>
</dbReference>
<dbReference type="GO" id="GO:0004407">
    <property type="term" value="F:histone deacetylase activity"/>
    <property type="evidence" value="ECO:0007669"/>
    <property type="project" value="TreeGrafter"/>
</dbReference>
<dbReference type="Pfam" id="PF00850">
    <property type="entry name" value="Hist_deacetyl"/>
    <property type="match status" value="1"/>
</dbReference>
<protein>
    <recommendedName>
        <fullName evidence="1">Histone deacetylase domain-containing protein</fullName>
    </recommendedName>
</protein>
<dbReference type="GO" id="GO:0000118">
    <property type="term" value="C:histone deacetylase complex"/>
    <property type="evidence" value="ECO:0007669"/>
    <property type="project" value="TreeGrafter"/>
</dbReference>
<dbReference type="SUPFAM" id="SSF52768">
    <property type="entry name" value="Arginase/deacetylase"/>
    <property type="match status" value="1"/>
</dbReference>
<keyword evidence="3" id="KW-1185">Reference proteome</keyword>
<reference evidence="2" key="1">
    <citation type="submission" date="2020-04" db="EMBL/GenBank/DDBJ databases">
        <authorList>
            <person name="Alioto T."/>
            <person name="Alioto T."/>
            <person name="Gomez Garrido J."/>
        </authorList>
    </citation>
    <scope>NUCLEOTIDE SEQUENCE</scope>
    <source>
        <strain evidence="2">A484AB</strain>
    </source>
</reference>
<proteinExistence type="predicted"/>
<dbReference type="EMBL" id="CACRXK020030394">
    <property type="protein sequence ID" value="CAB4042570.1"/>
    <property type="molecule type" value="Genomic_DNA"/>
</dbReference>
<dbReference type="OrthoDB" id="424012at2759"/>
<dbReference type="Proteomes" id="UP001152795">
    <property type="component" value="Unassembled WGS sequence"/>
</dbReference>
<dbReference type="Gene3D" id="3.40.800.20">
    <property type="entry name" value="Histone deacetylase domain"/>
    <property type="match status" value="1"/>
</dbReference>
<dbReference type="AlphaFoldDB" id="A0A7D9M4L0"/>
<dbReference type="PANTHER" id="PTHR10625">
    <property type="entry name" value="HISTONE DEACETYLASE HDAC1-RELATED"/>
    <property type="match status" value="1"/>
</dbReference>
<accession>A0A7D9M4L0</accession>
<dbReference type="InterPro" id="IPR023696">
    <property type="entry name" value="Ureohydrolase_dom_sf"/>
</dbReference>
<comment type="caution">
    <text evidence="2">The sequence shown here is derived from an EMBL/GenBank/DDBJ whole genome shotgun (WGS) entry which is preliminary data.</text>
</comment>
<evidence type="ECO:0000313" key="3">
    <source>
        <dbReference type="Proteomes" id="UP001152795"/>
    </source>
</evidence>
<organism evidence="2 3">
    <name type="scientific">Paramuricea clavata</name>
    <name type="common">Red gorgonian</name>
    <name type="synonym">Violescent sea-whip</name>
    <dbReference type="NCBI Taxonomy" id="317549"/>
    <lineage>
        <taxon>Eukaryota</taxon>
        <taxon>Metazoa</taxon>
        <taxon>Cnidaria</taxon>
        <taxon>Anthozoa</taxon>
        <taxon>Octocorallia</taxon>
        <taxon>Malacalcyonacea</taxon>
        <taxon>Plexauridae</taxon>
        <taxon>Paramuricea</taxon>
    </lineage>
</organism>
<dbReference type="PANTHER" id="PTHR10625:SF38">
    <property type="entry name" value="HISTONE DEACETYLASE 6, ISOFORM G"/>
    <property type="match status" value="1"/>
</dbReference>
<feature type="domain" description="Histone deacetylase" evidence="1">
    <location>
        <begin position="3"/>
        <end position="155"/>
    </location>
</feature>
<dbReference type="PRINTS" id="PR01270">
    <property type="entry name" value="HDASUPER"/>
</dbReference>
<sequence length="159" mass="18225">FTNECARMAVGCTLAVLDDVMAENSRNGVAITRPPGHHAEHDFSMGYCYFNNVAIAAKIAQKKWNIKRVLIVDWDIHHGNGTQHAFQSDPSVLYFSIHRYDHGRFWPEKKYSDFDFVGKEEGEGFNINVAWNKTHMNDADYIAVFQRILLPVAYEVRTS</sequence>
<feature type="non-terminal residue" evidence="2">
    <location>
        <position position="159"/>
    </location>
</feature>
<evidence type="ECO:0000313" key="2">
    <source>
        <dbReference type="EMBL" id="CAB4042570.1"/>
    </source>
</evidence>
<gene>
    <name evidence="2" type="ORF">PACLA_8A032234</name>
</gene>
<dbReference type="InterPro" id="IPR037138">
    <property type="entry name" value="His_deacetylse_dom_sf"/>
</dbReference>